<feature type="transmembrane region" description="Helical" evidence="9">
    <location>
        <begin position="221"/>
        <end position="239"/>
    </location>
</feature>
<feature type="domain" description="ABC transmembrane type-2" evidence="10">
    <location>
        <begin position="11"/>
        <end position="242"/>
    </location>
</feature>
<dbReference type="PANTHER" id="PTHR30294:SF38">
    <property type="entry name" value="TRANSPORT PERMEASE PROTEIN"/>
    <property type="match status" value="1"/>
</dbReference>
<evidence type="ECO:0000259" key="10">
    <source>
        <dbReference type="PROSITE" id="PS51012"/>
    </source>
</evidence>
<dbReference type="InterPro" id="IPR000412">
    <property type="entry name" value="ABC_2_transport"/>
</dbReference>
<name>A0A542X9A5_9MICO</name>
<comment type="subcellular location">
    <subcellularLocation>
        <location evidence="1 9">Cell membrane</location>
        <topology evidence="1 9">Multi-pass membrane protein</topology>
    </subcellularLocation>
</comment>
<feature type="transmembrane region" description="Helical" evidence="9">
    <location>
        <begin position="94"/>
        <end position="117"/>
    </location>
</feature>
<dbReference type="Pfam" id="PF01061">
    <property type="entry name" value="ABC2_membrane"/>
    <property type="match status" value="1"/>
</dbReference>
<evidence type="ECO:0000256" key="4">
    <source>
        <dbReference type="ARBA" id="ARBA00022475"/>
    </source>
</evidence>
<keyword evidence="5 9" id="KW-0812">Transmembrane</keyword>
<evidence type="ECO:0000313" key="11">
    <source>
        <dbReference type="EMBL" id="TQL32409.1"/>
    </source>
</evidence>
<keyword evidence="6 9" id="KW-1133">Transmembrane helix</keyword>
<comment type="similarity">
    <text evidence="2 9">Belongs to the ABC-2 integral membrane protein family.</text>
</comment>
<keyword evidence="12" id="KW-1185">Reference proteome</keyword>
<evidence type="ECO:0000256" key="2">
    <source>
        <dbReference type="ARBA" id="ARBA00007783"/>
    </source>
</evidence>
<gene>
    <name evidence="11" type="ORF">FB554_0534</name>
</gene>
<dbReference type="PANTHER" id="PTHR30294">
    <property type="entry name" value="MEMBRANE COMPONENT OF ABC TRANSPORTER YHHJ-RELATED"/>
    <property type="match status" value="1"/>
</dbReference>
<reference evidence="11 12" key="1">
    <citation type="submission" date="2019-06" db="EMBL/GenBank/DDBJ databases">
        <title>Sequencing the genomes of 1000 actinobacteria strains.</title>
        <authorList>
            <person name="Klenk H.-P."/>
        </authorList>
    </citation>
    <scope>NUCLEOTIDE SEQUENCE [LARGE SCALE GENOMIC DNA]</scope>
    <source>
        <strain evidence="11 12">DSM 24617</strain>
    </source>
</reference>
<feature type="transmembrane region" description="Helical" evidence="9">
    <location>
        <begin position="54"/>
        <end position="73"/>
    </location>
</feature>
<evidence type="ECO:0000313" key="12">
    <source>
        <dbReference type="Proteomes" id="UP000318336"/>
    </source>
</evidence>
<dbReference type="AlphaFoldDB" id="A0A542X9A5"/>
<dbReference type="GO" id="GO:0140359">
    <property type="term" value="F:ABC-type transporter activity"/>
    <property type="evidence" value="ECO:0007669"/>
    <property type="project" value="InterPro"/>
</dbReference>
<dbReference type="OrthoDB" id="9776218at2"/>
<comment type="caution">
    <text evidence="11">The sequence shown here is derived from an EMBL/GenBank/DDBJ whole genome shotgun (WGS) entry which is preliminary data.</text>
</comment>
<feature type="transmembrane region" description="Helical" evidence="9">
    <location>
        <begin position="160"/>
        <end position="180"/>
    </location>
</feature>
<dbReference type="PIRSF" id="PIRSF006648">
    <property type="entry name" value="DrrB"/>
    <property type="match status" value="1"/>
</dbReference>
<evidence type="ECO:0000256" key="9">
    <source>
        <dbReference type="RuleBase" id="RU361157"/>
    </source>
</evidence>
<keyword evidence="7 9" id="KW-0472">Membrane</keyword>
<accession>A0A542X9A5</accession>
<dbReference type="RefSeq" id="WP_142004510.1">
    <property type="nucleotide sequence ID" value="NZ_CAJTBP010000001.1"/>
</dbReference>
<evidence type="ECO:0000256" key="6">
    <source>
        <dbReference type="ARBA" id="ARBA00022989"/>
    </source>
</evidence>
<dbReference type="GO" id="GO:0046677">
    <property type="term" value="P:response to antibiotic"/>
    <property type="evidence" value="ECO:0007669"/>
    <property type="project" value="UniProtKB-KW"/>
</dbReference>
<dbReference type="Proteomes" id="UP000318336">
    <property type="component" value="Unassembled WGS sequence"/>
</dbReference>
<keyword evidence="8" id="KW-0046">Antibiotic resistance</keyword>
<evidence type="ECO:0000256" key="1">
    <source>
        <dbReference type="ARBA" id="ARBA00004651"/>
    </source>
</evidence>
<keyword evidence="4 9" id="KW-1003">Cell membrane</keyword>
<feature type="transmembrane region" description="Helical" evidence="9">
    <location>
        <begin position="21"/>
        <end position="42"/>
    </location>
</feature>
<dbReference type="PROSITE" id="PS51012">
    <property type="entry name" value="ABC_TM2"/>
    <property type="match status" value="1"/>
</dbReference>
<feature type="transmembrane region" description="Helical" evidence="9">
    <location>
        <begin position="129"/>
        <end position="153"/>
    </location>
</feature>
<evidence type="ECO:0000256" key="7">
    <source>
        <dbReference type="ARBA" id="ARBA00023136"/>
    </source>
</evidence>
<dbReference type="InterPro" id="IPR013525">
    <property type="entry name" value="ABC2_TM"/>
</dbReference>
<dbReference type="EMBL" id="VFOK01000001">
    <property type="protein sequence ID" value="TQL32409.1"/>
    <property type="molecule type" value="Genomic_DNA"/>
</dbReference>
<proteinExistence type="inferred from homology"/>
<dbReference type="InterPro" id="IPR051449">
    <property type="entry name" value="ABC-2_transporter_component"/>
</dbReference>
<protein>
    <recommendedName>
        <fullName evidence="9">Transport permease protein</fullName>
    </recommendedName>
</protein>
<dbReference type="InterPro" id="IPR047817">
    <property type="entry name" value="ABC2_TM_bact-type"/>
</dbReference>
<keyword evidence="3 9" id="KW-0813">Transport</keyword>
<dbReference type="GO" id="GO:0043190">
    <property type="term" value="C:ATP-binding cassette (ABC) transporter complex"/>
    <property type="evidence" value="ECO:0007669"/>
    <property type="project" value="InterPro"/>
</dbReference>
<evidence type="ECO:0000256" key="8">
    <source>
        <dbReference type="ARBA" id="ARBA00023251"/>
    </source>
</evidence>
<evidence type="ECO:0000256" key="3">
    <source>
        <dbReference type="ARBA" id="ARBA00022448"/>
    </source>
</evidence>
<sequence length="244" mass="26412">MNPRITLATTRRVLDQLRADHRTVALILVVPALLLSLLWWVYDGAPIFDRLAVTMLGILPMVVMFLVTSVAMLRERTSGTLERLLTTPMHRADLLLGYAVAFTLMAILQATVLWAVSRWLLGVQTRGPVGWLLLIAAASAAVGVAMGLLASAFARTEFQAVQFMPLVIVPQLFLCGLLVGRESMPQLLQWAANVLPLSYAVEGLRAVGSQTDPSADAVRDALVLAGFALVALTLAAVSMPRKTR</sequence>
<evidence type="ECO:0000256" key="5">
    <source>
        <dbReference type="ARBA" id="ARBA00022692"/>
    </source>
</evidence>
<organism evidence="11 12">
    <name type="scientific">Barrientosiimonas humi</name>
    <dbReference type="NCBI Taxonomy" id="999931"/>
    <lineage>
        <taxon>Bacteria</taxon>
        <taxon>Bacillati</taxon>
        <taxon>Actinomycetota</taxon>
        <taxon>Actinomycetes</taxon>
        <taxon>Micrococcales</taxon>
        <taxon>Dermacoccaceae</taxon>
        <taxon>Barrientosiimonas</taxon>
    </lineage>
</organism>